<evidence type="ECO:0000313" key="2">
    <source>
        <dbReference type="Proteomes" id="UP000182152"/>
    </source>
</evidence>
<dbReference type="Proteomes" id="UP000182152">
    <property type="component" value="Unassembled WGS sequence"/>
</dbReference>
<keyword evidence="2" id="KW-1185">Reference proteome</keyword>
<accession>A0A1L8WII4</accession>
<reference evidence="1 2" key="1">
    <citation type="submission" date="2014-12" db="EMBL/GenBank/DDBJ databases">
        <title>Draft genome sequences of 29 type strains of Enterococci.</title>
        <authorList>
            <person name="Zhong Z."/>
            <person name="Sun Z."/>
            <person name="Liu W."/>
            <person name="Zhang W."/>
            <person name="Zhang H."/>
        </authorList>
    </citation>
    <scope>NUCLEOTIDE SEQUENCE [LARGE SCALE GENOMIC DNA]</scope>
    <source>
        <strain evidence="1 2">DSM 15687</strain>
    </source>
</reference>
<organism evidence="1 2">
    <name type="scientific">Enterococcus ratti</name>
    <dbReference type="NCBI Taxonomy" id="150033"/>
    <lineage>
        <taxon>Bacteria</taxon>
        <taxon>Bacillati</taxon>
        <taxon>Bacillota</taxon>
        <taxon>Bacilli</taxon>
        <taxon>Lactobacillales</taxon>
        <taxon>Enterococcaceae</taxon>
        <taxon>Enterococcus</taxon>
    </lineage>
</organism>
<protein>
    <submittedName>
        <fullName evidence="1">Uncharacterized protein</fullName>
    </submittedName>
</protein>
<gene>
    <name evidence="1" type="ORF">RV14_GL000365</name>
</gene>
<dbReference type="AlphaFoldDB" id="A0A1L8WII4"/>
<proteinExistence type="predicted"/>
<comment type="caution">
    <text evidence="1">The sequence shown here is derived from an EMBL/GenBank/DDBJ whole genome shotgun (WGS) entry which is preliminary data.</text>
</comment>
<evidence type="ECO:0000313" key="1">
    <source>
        <dbReference type="EMBL" id="OJG80821.1"/>
    </source>
</evidence>
<dbReference type="EMBL" id="JXLB01000012">
    <property type="protein sequence ID" value="OJG80821.1"/>
    <property type="molecule type" value="Genomic_DNA"/>
</dbReference>
<name>A0A1L8WII4_9ENTE</name>
<sequence>MCNFLIYISVRVREEKEKDFVCGVELVKNIRQVILLNKFYRKASNLFEIMVK</sequence>
<dbReference type="STRING" id="150033.RV14_GL000365"/>